<dbReference type="CDD" id="cd01335">
    <property type="entry name" value="Radical_SAM"/>
    <property type="match status" value="1"/>
</dbReference>
<reference evidence="6" key="1">
    <citation type="submission" date="2018-06" db="EMBL/GenBank/DDBJ databases">
        <authorList>
            <person name="Zhirakovskaya E."/>
        </authorList>
    </citation>
    <scope>NUCLEOTIDE SEQUENCE</scope>
</reference>
<dbReference type="GO" id="GO:0051536">
    <property type="term" value="F:iron-sulfur cluster binding"/>
    <property type="evidence" value="ECO:0007669"/>
    <property type="project" value="UniProtKB-KW"/>
</dbReference>
<organism evidence="6">
    <name type="scientific">hydrothermal vent metagenome</name>
    <dbReference type="NCBI Taxonomy" id="652676"/>
    <lineage>
        <taxon>unclassified sequences</taxon>
        <taxon>metagenomes</taxon>
        <taxon>ecological metagenomes</taxon>
    </lineage>
</organism>
<evidence type="ECO:0000256" key="1">
    <source>
        <dbReference type="ARBA" id="ARBA00022691"/>
    </source>
</evidence>
<keyword evidence="4" id="KW-0411">Iron-sulfur</keyword>
<dbReference type="InterPro" id="IPR007197">
    <property type="entry name" value="rSAM"/>
</dbReference>
<dbReference type="GO" id="GO:0006783">
    <property type="term" value="P:heme biosynthetic process"/>
    <property type="evidence" value="ECO:0007669"/>
    <property type="project" value="TreeGrafter"/>
</dbReference>
<sequence length="236" mass="26633">MKSMLGVLTRIPLFKLYRQFGWPKMLPLNITLSPSPKCNSRCLTCNIWMKRENELDLAEWDKVLASLGKAPYWFTISGGEPLMFPHIVELAKLAYKHCQPGIINIPTNGILKSGPERVREILKYCTDSQIIINLSLDGVGEKHDFIRGIVGNFEKFEERLEQYLALRDEFPNLAVGIHSVVSVFSVDHLDELIAYADSSGADQFITEIAESRVELDTIGLPITPSHNDYAKAIEKL</sequence>
<accession>A0A3B0UJM2</accession>
<evidence type="ECO:0000313" key="6">
    <source>
        <dbReference type="EMBL" id="VAW31331.1"/>
    </source>
</evidence>
<feature type="domain" description="Radical SAM core" evidence="5">
    <location>
        <begin position="22"/>
        <end position="236"/>
    </location>
</feature>
<dbReference type="InterPro" id="IPR013785">
    <property type="entry name" value="Aldolase_TIM"/>
</dbReference>
<name>A0A3B0UJM2_9ZZZZ</name>
<gene>
    <name evidence="6" type="ORF">MNBD_CHLOROFLEXI01-586</name>
</gene>
<dbReference type="SFLD" id="SFLDG01067">
    <property type="entry name" value="SPASM/twitch_domain_containing"/>
    <property type="match status" value="1"/>
</dbReference>
<dbReference type="PANTHER" id="PTHR11228">
    <property type="entry name" value="RADICAL SAM DOMAIN PROTEIN"/>
    <property type="match status" value="1"/>
</dbReference>
<keyword evidence="3" id="KW-0408">Iron</keyword>
<dbReference type="EMBL" id="UOEU01000201">
    <property type="protein sequence ID" value="VAW31331.1"/>
    <property type="molecule type" value="Genomic_DNA"/>
</dbReference>
<dbReference type="InterPro" id="IPR058240">
    <property type="entry name" value="rSAM_sf"/>
</dbReference>
<evidence type="ECO:0000256" key="2">
    <source>
        <dbReference type="ARBA" id="ARBA00022723"/>
    </source>
</evidence>
<dbReference type="SFLD" id="SFLDS00029">
    <property type="entry name" value="Radical_SAM"/>
    <property type="match status" value="1"/>
</dbReference>
<dbReference type="AlphaFoldDB" id="A0A3B0UJM2"/>
<dbReference type="SUPFAM" id="SSF102114">
    <property type="entry name" value="Radical SAM enzymes"/>
    <property type="match status" value="1"/>
</dbReference>
<dbReference type="PANTHER" id="PTHR11228:SF7">
    <property type="entry name" value="PQQA PEPTIDE CYCLASE"/>
    <property type="match status" value="1"/>
</dbReference>
<dbReference type="InterPro" id="IPR050377">
    <property type="entry name" value="Radical_SAM_PqqE_MftC-like"/>
</dbReference>
<evidence type="ECO:0000256" key="3">
    <source>
        <dbReference type="ARBA" id="ARBA00023004"/>
    </source>
</evidence>
<dbReference type="GO" id="GO:0046872">
    <property type="term" value="F:metal ion binding"/>
    <property type="evidence" value="ECO:0007669"/>
    <property type="project" value="UniProtKB-KW"/>
</dbReference>
<dbReference type="Gene3D" id="3.20.20.70">
    <property type="entry name" value="Aldolase class I"/>
    <property type="match status" value="1"/>
</dbReference>
<dbReference type="PROSITE" id="PS51918">
    <property type="entry name" value="RADICAL_SAM"/>
    <property type="match status" value="1"/>
</dbReference>
<keyword evidence="2" id="KW-0479">Metal-binding</keyword>
<evidence type="ECO:0000256" key="4">
    <source>
        <dbReference type="ARBA" id="ARBA00023014"/>
    </source>
</evidence>
<proteinExistence type="predicted"/>
<dbReference type="Pfam" id="PF04055">
    <property type="entry name" value="Radical_SAM"/>
    <property type="match status" value="1"/>
</dbReference>
<feature type="non-terminal residue" evidence="6">
    <location>
        <position position="236"/>
    </location>
</feature>
<dbReference type="GO" id="GO:0003824">
    <property type="term" value="F:catalytic activity"/>
    <property type="evidence" value="ECO:0007669"/>
    <property type="project" value="InterPro"/>
</dbReference>
<protein>
    <recommendedName>
        <fullName evidence="5">Radical SAM core domain-containing protein</fullName>
    </recommendedName>
</protein>
<evidence type="ECO:0000259" key="5">
    <source>
        <dbReference type="PROSITE" id="PS51918"/>
    </source>
</evidence>
<keyword evidence="1" id="KW-0949">S-adenosyl-L-methionine</keyword>